<evidence type="ECO:0000313" key="3">
    <source>
        <dbReference type="Proteomes" id="UP000187455"/>
    </source>
</evidence>
<name>A0A1R0H455_9FUNG</name>
<proteinExistence type="predicted"/>
<dbReference type="EMBL" id="LSSL01000702">
    <property type="protein sequence ID" value="OLY83915.1"/>
    <property type="molecule type" value="Genomic_DNA"/>
</dbReference>
<comment type="caution">
    <text evidence="2">The sequence shown here is derived from an EMBL/GenBank/DDBJ whole genome shotgun (WGS) entry which is preliminary data.</text>
</comment>
<evidence type="ECO:0000256" key="1">
    <source>
        <dbReference type="SAM" id="MobiDB-lite"/>
    </source>
</evidence>
<feature type="compositionally biased region" description="Basic and acidic residues" evidence="1">
    <location>
        <begin position="181"/>
        <end position="191"/>
    </location>
</feature>
<reference evidence="2 3" key="1">
    <citation type="journal article" date="2016" name="Mol. Biol. Evol.">
        <title>Genome-Wide Survey of Gut Fungi (Harpellales) Reveals the First Horizontally Transferred Ubiquitin Gene from a Mosquito Host.</title>
        <authorList>
            <person name="Wang Y."/>
            <person name="White M.M."/>
            <person name="Kvist S."/>
            <person name="Moncalvo J.M."/>
        </authorList>
    </citation>
    <scope>NUCLEOTIDE SEQUENCE [LARGE SCALE GENOMIC DNA]</scope>
    <source>
        <strain evidence="2 3">ALG-7-W6</strain>
    </source>
</reference>
<accession>A0A1R0H455</accession>
<dbReference type="AlphaFoldDB" id="A0A1R0H455"/>
<protein>
    <submittedName>
        <fullName evidence="2">Uncharacterized protein</fullName>
    </submittedName>
</protein>
<dbReference type="OrthoDB" id="10544162at2759"/>
<evidence type="ECO:0000313" key="2">
    <source>
        <dbReference type="EMBL" id="OLY83915.1"/>
    </source>
</evidence>
<keyword evidence="3" id="KW-1185">Reference proteome</keyword>
<feature type="compositionally biased region" description="Basic residues" evidence="1">
    <location>
        <begin position="163"/>
        <end position="180"/>
    </location>
</feature>
<feature type="region of interest" description="Disordered" evidence="1">
    <location>
        <begin position="1"/>
        <end position="25"/>
    </location>
</feature>
<organism evidence="2 3">
    <name type="scientific">Smittium mucronatum</name>
    <dbReference type="NCBI Taxonomy" id="133383"/>
    <lineage>
        <taxon>Eukaryota</taxon>
        <taxon>Fungi</taxon>
        <taxon>Fungi incertae sedis</taxon>
        <taxon>Zoopagomycota</taxon>
        <taxon>Kickxellomycotina</taxon>
        <taxon>Harpellomycetes</taxon>
        <taxon>Harpellales</taxon>
        <taxon>Legeriomycetaceae</taxon>
        <taxon>Smittium</taxon>
    </lineage>
</organism>
<feature type="region of interest" description="Disordered" evidence="1">
    <location>
        <begin position="153"/>
        <end position="191"/>
    </location>
</feature>
<dbReference type="Proteomes" id="UP000187455">
    <property type="component" value="Unassembled WGS sequence"/>
</dbReference>
<sequence length="191" mass="22182">MSSDKLALSKPSDKETNETAVDFSGFPERFSGKTDSISVDVWTFTLKNVCKIKKWNEKTILKEREKKETAVLRCSTCNAYGHTFTNCTNRNNSYKDKNYSRNNYPQKEYNSQNMQGGTKNEKDNKDIMLFEKIVDENLLVANKQIRIDTILDNSESDREFSPKAKHKAVKKTKKSTKKQKKINEKDQKQDF</sequence>
<gene>
    <name evidence="2" type="ORF">AYI68_g1933</name>
</gene>